<proteinExistence type="predicted"/>
<dbReference type="Gene3D" id="1.10.1410.20">
    <property type="entry name" value="2'-5'-oligoadenylate synthetase 1, domain 2"/>
    <property type="match status" value="1"/>
</dbReference>
<protein>
    <submittedName>
        <fullName evidence="1">Uncharacterized protein</fullName>
    </submittedName>
</protein>
<dbReference type="EMBL" id="CDMZ01003802">
    <property type="protein sequence ID" value="CEM47642.1"/>
    <property type="molecule type" value="Genomic_DNA"/>
</dbReference>
<sequence length="205" mass="24135">MVQDRILRTRWDWGVELARHLSSSLSFTAVKLVYTGATESTKQAIFLLKQWRLSMKKKQKHMRMHALKPFVLELLALRAYQDLKEHRRPFAKPRCHKIFMRALELLDVTEVTWEDPCVIDFEFLQLYAPADWQGIAFDCAHVEAHCRLPLHIVNPFTPNLDVLQGIHRRVVYKWARLANHTLQRLEDPTTTAEEMFGEFWVGQVV</sequence>
<dbReference type="SUPFAM" id="SSF81631">
    <property type="entry name" value="PAP/OAS1 substrate-binding domain"/>
    <property type="match status" value="1"/>
</dbReference>
<reference evidence="1" key="1">
    <citation type="submission" date="2014-11" db="EMBL/GenBank/DDBJ databases">
        <authorList>
            <person name="Otto D Thomas"/>
            <person name="Naeem Raeece"/>
        </authorList>
    </citation>
    <scope>NUCLEOTIDE SEQUENCE</scope>
</reference>
<gene>
    <name evidence="1" type="ORF">Cvel_8444</name>
</gene>
<organism evidence="1">
    <name type="scientific">Chromera velia CCMP2878</name>
    <dbReference type="NCBI Taxonomy" id="1169474"/>
    <lineage>
        <taxon>Eukaryota</taxon>
        <taxon>Sar</taxon>
        <taxon>Alveolata</taxon>
        <taxon>Colpodellida</taxon>
        <taxon>Chromeraceae</taxon>
        <taxon>Chromera</taxon>
    </lineage>
</organism>
<name>A0A0G4HTC6_9ALVE</name>
<evidence type="ECO:0000313" key="1">
    <source>
        <dbReference type="EMBL" id="CEM47642.1"/>
    </source>
</evidence>
<dbReference type="VEuPathDB" id="CryptoDB:Cvel_8444"/>
<dbReference type="AlphaFoldDB" id="A0A0G4HTC6"/>
<accession>A0A0G4HTC6</accession>